<dbReference type="InterPro" id="IPR043782">
    <property type="entry name" value="DUF5724"/>
</dbReference>
<reference evidence="4" key="1">
    <citation type="submission" date="2024-07" db="EMBL/GenBank/DDBJ databases">
        <title>Complete genome sequence of Verrucomicrobiaceae bacterium NT6N.</title>
        <authorList>
            <person name="Huang C."/>
            <person name="Takami H."/>
            <person name="Hamasaki K."/>
        </authorList>
    </citation>
    <scope>NUCLEOTIDE SEQUENCE</scope>
    <source>
        <strain evidence="4">NT6N</strain>
    </source>
</reference>
<sequence length="1658" mass="187484">MVNKKRLERHEVEARRVGTWRAESIAKLAEVSEVLAEGLFIHFKKRQTILLAAQTLEDMSSEQRKKVWNVLFPRMVDEVELGWTHLDPAMMVRRDAGGDGHGDCFVWHLEPHVLEIAKIEWLRKLLIVAGPFPELDFMELLDNVATVTCGGTEEHQGDYFKNSTGISYDSDALGYLGTAILNQVPESELTKRMLELLIEQLMGRSPRLSSRHIFSAILCSENTAAWKLVDDQLNDTGLEPGVREEFFHSRRGIHPEAWTHTLQLVHDRGLLRHKDVRERVKSWFAIPWQWKDLSVKSMEPWFDRWLEMHRSGEAREAAFAGESGGDFLLALWAESTVDADKALARVADPTGFSVEVALAAAHFLRRCPGRKRAAISVNYAFHPDQRVSAVGMDLLMGESGKVPTRDEVPDFYARLSRFVETMPEPTECEKPPYPFPKVDFNMEQVYMTLAREFPDGEELAIERLLPRMNTGARDAVVSRLNRYSLTDFDEGFAKIIYADDPQGMKDWVADHDGETSLRQRSLLFKMMGDRSFEVAEHAWKAVKKFTLTDDEFETIRPIFSSANARKRLLATQLLAAQPIKTAMQKASELMGSKKAKERLSALEVFRVLADDEADLIRKAWASFNYRPSTADEKRATAVLQEALVDGEAMEYNVDNAFGLLDPRTLPKPTSPKDRGVVFCPPAILKIIEFLDEWLQDHLDAEVPVATYLSKTGVGNIRAHGIPACYHSQTRESNLERFPLALELQKWWEQRPAEYRDAGKFELIKAEIVVNSYAMADSGRAHHFPVDVLLGRKDPIATVSQSRMIANLINWLRYLVPTEPGWTDYLIDAAETFDVRLPEGKRNWTHIIREKAVRNVFREPEECMESAKRLWAWLRPGNQTTGHFYVSWEVFRLHRAGVVSDDELVWNLLGSRDMGRDMNHRPFENLRFATSEPGRRPEFQHAGWSPLIQKITDRIIELELARGEEPEQYSIAALALSRITVRRHVVLFLVALGDAVLKLKHPKGATREFVLTSMLRVTQPTDEDTPEAFAADVSKAGISKNRLLELSMLQSRWVDHVACALGIESLREAVGWIYAHAKTADYIWKDHAQTLWEGELARVTPLTAEALMEGEVDVEWFKRAYQSVGKEVWEKLYDSAKFASTTNGHTRACLVSDSLLEKVTVKELVTEINKPKGRLDRAMVIGLVPLPKAKKQRDKEILHRYEILQALKSRSKKSKAQRRASEENAYEIGVRNLARSAGFEDTLRFEWAMETMASEDLASGKLQVEKEDTLIKVEVASDGKLELAVTKTGKPLKNVPAKLKKVPEVAALLDRVVSLKKQAERIKPALEDFMVRSVSMPWSEWKVIIMHPLAGPLLAKLVMATDDRVLGFPALDGKSFIDSEGKPMDCPAAKTPVHIAHTVELLPAAKWHQWQRAVFTAETVQPFKQVFREVYIPMGAELEEQVVARYHSHQVKTRNALAMLAKRGWAYSPDEGLLRVFRHENIAVSIGFLEHFYHPSEQETVTLQDIVFQSAVSHEYLRPADVPGRIFSEVLRDIDLIVSVAHATGADPEATGSTVESRAALVRETCNMLGLSNVNVSGKHAEIEGELGNYRVHLGSAVAHRIPGAMIPFSTDQEAGRGRIFLPFADDDPRTSEVLARVILLARDSTIKDATLAQALREH</sequence>
<protein>
    <recommendedName>
        <fullName evidence="5">DUF4132 domain-containing protein</fullName>
    </recommendedName>
</protein>
<dbReference type="KEGG" id="osu:NT6N_32500"/>
<proteinExistence type="predicted"/>
<dbReference type="Pfam" id="PF13569">
    <property type="entry name" value="DUF4132"/>
    <property type="match status" value="1"/>
</dbReference>
<name>A0AAT9FQJ9_9BACT</name>
<dbReference type="EMBL" id="AP026866">
    <property type="protein sequence ID" value="BDS08210.1"/>
    <property type="molecule type" value="Genomic_DNA"/>
</dbReference>
<evidence type="ECO:0000313" key="4">
    <source>
        <dbReference type="EMBL" id="BDS08210.1"/>
    </source>
</evidence>
<evidence type="ECO:0000259" key="1">
    <source>
        <dbReference type="Pfam" id="PF13569"/>
    </source>
</evidence>
<feature type="domain" description="DUF4132" evidence="1">
    <location>
        <begin position="1288"/>
        <end position="1464"/>
    </location>
</feature>
<evidence type="ECO:0000259" key="3">
    <source>
        <dbReference type="Pfam" id="PF24879"/>
    </source>
</evidence>
<dbReference type="InterPro" id="IPR025406">
    <property type="entry name" value="DUF4132"/>
</dbReference>
<dbReference type="InterPro" id="IPR056639">
    <property type="entry name" value="DUF7737"/>
</dbReference>
<dbReference type="Pfam" id="PF24879">
    <property type="entry name" value="DUF7737"/>
    <property type="match status" value="1"/>
</dbReference>
<feature type="domain" description="DUF7737" evidence="3">
    <location>
        <begin position="1555"/>
        <end position="1654"/>
    </location>
</feature>
<organism evidence="4">
    <name type="scientific">Oceaniferula spumae</name>
    <dbReference type="NCBI Taxonomy" id="2979115"/>
    <lineage>
        <taxon>Bacteria</taxon>
        <taxon>Pseudomonadati</taxon>
        <taxon>Verrucomicrobiota</taxon>
        <taxon>Verrucomicrobiia</taxon>
        <taxon>Verrucomicrobiales</taxon>
        <taxon>Verrucomicrobiaceae</taxon>
        <taxon>Oceaniferula</taxon>
    </lineage>
</organism>
<feature type="domain" description="DUF5724" evidence="2">
    <location>
        <begin position="208"/>
        <end position="1248"/>
    </location>
</feature>
<evidence type="ECO:0008006" key="5">
    <source>
        <dbReference type="Google" id="ProtNLM"/>
    </source>
</evidence>
<gene>
    <name evidence="4" type="ORF">NT6N_32500</name>
</gene>
<accession>A0AAT9FQJ9</accession>
<evidence type="ECO:0000259" key="2">
    <source>
        <dbReference type="Pfam" id="PF18991"/>
    </source>
</evidence>
<dbReference type="Pfam" id="PF18991">
    <property type="entry name" value="DUF5724"/>
    <property type="match status" value="1"/>
</dbReference>